<evidence type="ECO:0000256" key="4">
    <source>
        <dbReference type="ARBA" id="ARBA00022692"/>
    </source>
</evidence>
<evidence type="ECO:0000256" key="5">
    <source>
        <dbReference type="ARBA" id="ARBA00022989"/>
    </source>
</evidence>
<comment type="similarity">
    <text evidence="2">Belongs to the UPF0324 family.</text>
</comment>
<dbReference type="RefSeq" id="WP_088918132.1">
    <property type="nucleotide sequence ID" value="NZ_CP018632.1"/>
</dbReference>
<feature type="transmembrane region" description="Helical" evidence="7">
    <location>
        <begin position="232"/>
        <end position="249"/>
    </location>
</feature>
<feature type="transmembrane region" description="Helical" evidence="7">
    <location>
        <begin position="46"/>
        <end position="64"/>
    </location>
</feature>
<evidence type="ECO:0000313" key="8">
    <source>
        <dbReference type="EMBL" id="ASJ72856.1"/>
    </source>
</evidence>
<evidence type="ECO:0000256" key="1">
    <source>
        <dbReference type="ARBA" id="ARBA00004651"/>
    </source>
</evidence>
<keyword evidence="4 7" id="KW-0812">Transmembrane</keyword>
<evidence type="ECO:0000256" key="6">
    <source>
        <dbReference type="ARBA" id="ARBA00023136"/>
    </source>
</evidence>
<comment type="subcellular location">
    <subcellularLocation>
        <location evidence="1">Cell membrane</location>
        <topology evidence="1">Multi-pass membrane protein</topology>
    </subcellularLocation>
</comment>
<feature type="transmembrane region" description="Helical" evidence="7">
    <location>
        <begin position="101"/>
        <end position="121"/>
    </location>
</feature>
<name>A0A2Z2NN89_9GAMM</name>
<dbReference type="KEGG" id="gai:IMCC3135_13855"/>
<feature type="transmembrane region" description="Helical" evidence="7">
    <location>
        <begin position="324"/>
        <end position="346"/>
    </location>
</feature>
<sequence length="347" mass="36244">MTTYDTAQSWLSSQIAGISKSLEGVPKGFFVSAVIAVCAQFLSDHYGAPAMLMALLLGIAFHFLAEEGPCKVGIEFTAKTVLRIGVALLGVRISVELLIGLGPAFITLIVAGVILTILFGLLGAKLLGRGWRLALLTGGSVAICGTSAAMAIAAVLPRNEHSERNLLFTVLSVTVLSTLAMIVYPIISTALDFDDMAAGIFIGGTIHDVAQVVGAGFSVSNEAGETATLVKLIRVSMLAPVVLVFAIVMRSRADASEVSGKRPPLVPTFVIGFLVLATLNSLHLVPVPVAVFFSEVSRWALLIAIAAVGMKTSLSTISTVGGQAIVLIVGETLFIAAFILIGIHYLR</sequence>
<keyword evidence="3" id="KW-1003">Cell membrane</keyword>
<dbReference type="Pfam" id="PF03601">
    <property type="entry name" value="Cons_hypoth698"/>
    <property type="match status" value="1"/>
</dbReference>
<keyword evidence="6 7" id="KW-0472">Membrane</keyword>
<feature type="transmembrane region" description="Helical" evidence="7">
    <location>
        <begin position="199"/>
        <end position="220"/>
    </location>
</feature>
<reference evidence="8 9" key="1">
    <citation type="submission" date="2016-12" db="EMBL/GenBank/DDBJ databases">
        <authorList>
            <person name="Song W.-J."/>
            <person name="Kurnit D.M."/>
        </authorList>
    </citation>
    <scope>NUCLEOTIDE SEQUENCE [LARGE SCALE GENOMIC DNA]</scope>
    <source>
        <strain evidence="8 9">IMCC3135</strain>
    </source>
</reference>
<dbReference type="InterPro" id="IPR018383">
    <property type="entry name" value="UPF0324_pro"/>
</dbReference>
<proteinExistence type="inferred from homology"/>
<dbReference type="Proteomes" id="UP000250079">
    <property type="component" value="Chromosome"/>
</dbReference>
<evidence type="ECO:0000313" key="9">
    <source>
        <dbReference type="Proteomes" id="UP000250079"/>
    </source>
</evidence>
<keyword evidence="9" id="KW-1185">Reference proteome</keyword>
<feature type="transmembrane region" description="Helical" evidence="7">
    <location>
        <begin position="133"/>
        <end position="154"/>
    </location>
</feature>
<dbReference type="AlphaFoldDB" id="A0A2Z2NN89"/>
<feature type="transmembrane region" description="Helical" evidence="7">
    <location>
        <begin position="166"/>
        <end position="187"/>
    </location>
</feature>
<feature type="transmembrane region" description="Helical" evidence="7">
    <location>
        <begin position="299"/>
        <end position="317"/>
    </location>
</feature>
<feature type="transmembrane region" description="Helical" evidence="7">
    <location>
        <begin position="269"/>
        <end position="293"/>
    </location>
</feature>
<keyword evidence="5 7" id="KW-1133">Transmembrane helix</keyword>
<dbReference type="OrthoDB" id="9805703at2"/>
<evidence type="ECO:0008006" key="10">
    <source>
        <dbReference type="Google" id="ProtNLM"/>
    </source>
</evidence>
<evidence type="ECO:0000256" key="3">
    <source>
        <dbReference type="ARBA" id="ARBA00022475"/>
    </source>
</evidence>
<evidence type="ECO:0000256" key="2">
    <source>
        <dbReference type="ARBA" id="ARBA00007977"/>
    </source>
</evidence>
<evidence type="ECO:0000256" key="7">
    <source>
        <dbReference type="SAM" id="Phobius"/>
    </source>
</evidence>
<protein>
    <recommendedName>
        <fullName evidence="10">Sulfate exporter family transporter</fullName>
    </recommendedName>
</protein>
<dbReference type="PANTHER" id="PTHR30106:SF2">
    <property type="entry name" value="UPF0324 INNER MEMBRANE PROTEIN YEIH"/>
    <property type="match status" value="1"/>
</dbReference>
<organism evidence="8 9">
    <name type="scientific">Granulosicoccus antarcticus IMCC3135</name>
    <dbReference type="NCBI Taxonomy" id="1192854"/>
    <lineage>
        <taxon>Bacteria</taxon>
        <taxon>Pseudomonadati</taxon>
        <taxon>Pseudomonadota</taxon>
        <taxon>Gammaproteobacteria</taxon>
        <taxon>Chromatiales</taxon>
        <taxon>Granulosicoccaceae</taxon>
        <taxon>Granulosicoccus</taxon>
    </lineage>
</organism>
<gene>
    <name evidence="8" type="ORF">IMCC3135_13855</name>
</gene>
<dbReference type="PANTHER" id="PTHR30106">
    <property type="entry name" value="INNER MEMBRANE PROTEIN YEIH-RELATED"/>
    <property type="match status" value="1"/>
</dbReference>
<accession>A0A2Z2NN89</accession>
<dbReference type="EMBL" id="CP018632">
    <property type="protein sequence ID" value="ASJ72856.1"/>
    <property type="molecule type" value="Genomic_DNA"/>
</dbReference>
<dbReference type="GO" id="GO:0005886">
    <property type="term" value="C:plasma membrane"/>
    <property type="evidence" value="ECO:0007669"/>
    <property type="project" value="UniProtKB-SubCell"/>
</dbReference>